<comment type="caution">
    <text evidence="4">The sequence shown here is derived from an EMBL/GenBank/DDBJ whole genome shotgun (WGS) entry which is preliminary data.</text>
</comment>
<evidence type="ECO:0000259" key="3">
    <source>
        <dbReference type="PROSITE" id="PS51747"/>
    </source>
</evidence>
<protein>
    <submittedName>
        <fullName evidence="4">Nucleoside deaminase</fullName>
    </submittedName>
</protein>
<dbReference type="InterPro" id="IPR016193">
    <property type="entry name" value="Cytidine_deaminase-like"/>
</dbReference>
<evidence type="ECO:0000313" key="4">
    <source>
        <dbReference type="EMBL" id="GAA1925910.1"/>
    </source>
</evidence>
<keyword evidence="1" id="KW-0479">Metal-binding</keyword>
<dbReference type="Pfam" id="PF00383">
    <property type="entry name" value="dCMP_cyt_deam_1"/>
    <property type="match status" value="1"/>
</dbReference>
<proteinExistence type="predicted"/>
<feature type="domain" description="CMP/dCMP-type deaminase" evidence="3">
    <location>
        <begin position="4"/>
        <end position="121"/>
    </location>
</feature>
<dbReference type="RefSeq" id="WP_344008349.1">
    <property type="nucleotide sequence ID" value="NZ_BAAAMY010000007.1"/>
</dbReference>
<accession>A0ABP5B100</accession>
<dbReference type="PROSITE" id="PS00903">
    <property type="entry name" value="CYT_DCMP_DEAMINASES_1"/>
    <property type="match status" value="1"/>
</dbReference>
<dbReference type="InterPro" id="IPR016192">
    <property type="entry name" value="APOBEC/CMP_deaminase_Zn-bd"/>
</dbReference>
<organism evidence="4 5">
    <name type="scientific">Nocardioides lentus</name>
    <dbReference type="NCBI Taxonomy" id="338077"/>
    <lineage>
        <taxon>Bacteria</taxon>
        <taxon>Bacillati</taxon>
        <taxon>Actinomycetota</taxon>
        <taxon>Actinomycetes</taxon>
        <taxon>Propionibacteriales</taxon>
        <taxon>Nocardioidaceae</taxon>
        <taxon>Nocardioides</taxon>
    </lineage>
</organism>
<evidence type="ECO:0000313" key="5">
    <source>
        <dbReference type="Proteomes" id="UP001501612"/>
    </source>
</evidence>
<gene>
    <name evidence="4" type="ORF">GCM10009737_29630</name>
</gene>
<evidence type="ECO:0000256" key="1">
    <source>
        <dbReference type="ARBA" id="ARBA00022723"/>
    </source>
</evidence>
<sequence>MTDASRPDLVRRSLDLALANVEAGGKPFACVVVDAATGEVLHEATNQVSQTGDVTAHAEITAIRELAATGRTDLAGCDVYVTAYPCPMCLGALYYAAPERVVYAASREEEGEHYEDGGRYMSLATFYDEYAKAPAERALPAVRGEAGEGPEVVEPFRRWTARHG</sequence>
<dbReference type="InterPro" id="IPR002125">
    <property type="entry name" value="CMP_dCMP_dom"/>
</dbReference>
<dbReference type="PANTHER" id="PTHR11079">
    <property type="entry name" value="CYTOSINE DEAMINASE FAMILY MEMBER"/>
    <property type="match status" value="1"/>
</dbReference>
<name>A0ABP5B100_9ACTN</name>
<dbReference type="Proteomes" id="UP001501612">
    <property type="component" value="Unassembled WGS sequence"/>
</dbReference>
<evidence type="ECO:0000256" key="2">
    <source>
        <dbReference type="ARBA" id="ARBA00022833"/>
    </source>
</evidence>
<dbReference type="CDD" id="cd01285">
    <property type="entry name" value="nucleoside_deaminase"/>
    <property type="match status" value="1"/>
</dbReference>
<keyword evidence="2" id="KW-0862">Zinc</keyword>
<dbReference type="SUPFAM" id="SSF53927">
    <property type="entry name" value="Cytidine deaminase-like"/>
    <property type="match status" value="1"/>
</dbReference>
<dbReference type="Gene3D" id="3.40.140.10">
    <property type="entry name" value="Cytidine Deaminase, domain 2"/>
    <property type="match status" value="1"/>
</dbReference>
<keyword evidence="5" id="KW-1185">Reference proteome</keyword>
<dbReference type="EMBL" id="BAAAMY010000007">
    <property type="protein sequence ID" value="GAA1925910.1"/>
    <property type="molecule type" value="Genomic_DNA"/>
</dbReference>
<dbReference type="PROSITE" id="PS51747">
    <property type="entry name" value="CYT_DCMP_DEAMINASES_2"/>
    <property type="match status" value="1"/>
</dbReference>
<dbReference type="PANTHER" id="PTHR11079:SF161">
    <property type="entry name" value="CMP_DCMP-TYPE DEAMINASE DOMAIN-CONTAINING PROTEIN"/>
    <property type="match status" value="1"/>
</dbReference>
<reference evidence="5" key="1">
    <citation type="journal article" date="2019" name="Int. J. Syst. Evol. Microbiol.">
        <title>The Global Catalogue of Microorganisms (GCM) 10K type strain sequencing project: providing services to taxonomists for standard genome sequencing and annotation.</title>
        <authorList>
            <consortium name="The Broad Institute Genomics Platform"/>
            <consortium name="The Broad Institute Genome Sequencing Center for Infectious Disease"/>
            <person name="Wu L."/>
            <person name="Ma J."/>
        </authorList>
    </citation>
    <scope>NUCLEOTIDE SEQUENCE [LARGE SCALE GENOMIC DNA]</scope>
    <source>
        <strain evidence="5">JCM 14046</strain>
    </source>
</reference>